<organism evidence="2 3">
    <name type="scientific">Bursaphelenchus okinawaensis</name>
    <dbReference type="NCBI Taxonomy" id="465554"/>
    <lineage>
        <taxon>Eukaryota</taxon>
        <taxon>Metazoa</taxon>
        <taxon>Ecdysozoa</taxon>
        <taxon>Nematoda</taxon>
        <taxon>Chromadorea</taxon>
        <taxon>Rhabditida</taxon>
        <taxon>Tylenchina</taxon>
        <taxon>Tylenchomorpha</taxon>
        <taxon>Aphelenchoidea</taxon>
        <taxon>Aphelenchoididae</taxon>
        <taxon>Bursaphelenchus</taxon>
    </lineage>
</organism>
<dbReference type="InterPro" id="IPR037238">
    <property type="entry name" value="YbiA-like_sf"/>
</dbReference>
<feature type="compositionally biased region" description="Polar residues" evidence="1">
    <location>
        <begin position="394"/>
        <end position="412"/>
    </location>
</feature>
<keyword evidence="3" id="KW-1185">Reference proteome</keyword>
<feature type="region of interest" description="Disordered" evidence="1">
    <location>
        <begin position="1042"/>
        <end position="1159"/>
    </location>
</feature>
<feature type="compositionally biased region" description="Polar residues" evidence="1">
    <location>
        <begin position="699"/>
        <end position="757"/>
    </location>
</feature>
<reference evidence="2" key="1">
    <citation type="submission" date="2020-09" db="EMBL/GenBank/DDBJ databases">
        <authorList>
            <person name="Kikuchi T."/>
        </authorList>
    </citation>
    <scope>NUCLEOTIDE SEQUENCE</scope>
    <source>
        <strain evidence="2">SH1</strain>
    </source>
</reference>
<feature type="region of interest" description="Disordered" evidence="1">
    <location>
        <begin position="829"/>
        <end position="880"/>
    </location>
</feature>
<sequence length="1269" mass="137774">MVFTVNLCDRLDAGSSVSQQASHSSNEGLRVIPLKVVRKDDPRLVQMRNKLFDKLANRNMSAMPSTSSLTVDALKEHNRVETPETQNDRLDTYFKMLVKEKNNHNKPKIALTPDATSLLFNEVGGVRGVTKRKPPRLIKIFPVSTHERPFYFSGLTNCFTPTNTQVSFQIDDRTFISIESYVKAMLAKELRNETENIDNVVLSKYLRSRQISEKALDSWLCQRGFLHYQRAILYRLQADPSALQQLLETDRRVIIYTFNRDCLFGSGVVRNTLEDYWSDLAKLRVCLRYPTSFPLTATDLWIVPKLVNGYNLLGSFLMAVRHQLQQGRTLESLDFELPEYQVDFGENLVENRAIRRKMCHDDEVEIKRRRMDQNANVLRPVGPNRPLMTAGCNETSTGWQKQPASHQPNRQPAATYPARVRPEIETVSQLDCPSTLAGFRSQVNKTLSIDCSLSSWSSQCTGLDKPTFATPADRPTFVSPAKQSFVSLVLESSANPQNSKLVSSRCQSGLATSNQASQLYRTPTKSPDEDPMLSYRSTTPNTLLGEFHLRSAAASPVQSSVGKDVFKAPLPRYGSSMSSNFAQYRKSNLFGSISAASQGKNVKVVGSFGGVQPFVPKQDSGAKTGASEANSWTSEVVAVQKDSVAQAKNDGEARNDVMEVTGAEHDATMARMTNSASESATEQPREETMETDATKDSEANSSTKTTSEANNSTVTSSEANTVATSEDNSHTVTNSKANATSEDTLSIETRSETSTVLPESRSSSRSSFRNCFRDGIRPPSYYANNGTKNGLSAGLDGEVARREVISPFDDDTEVSSRRKPFESLKPKVAKFKKPSPPKSTKSTTLATTVTKPSGGSVSSGVAVPTTVSKPSTVSSPSKVSRPATVILPGSRIVPAKVLPSSTVSQASRVPQTSAVPLASTVPPLTTVKSSSTVPSSPVRASVTTVPRQVQYSTIDPSSVPSLKSVTEREMTTEYPTELDQADAMTDISTSDVLVPHKYTSTELMDLFMLKSLKEIEEEKMAQKAKNGTVASITVPRLTQTTATVSQGASTVPQTTVSMDSAPSSTQARDNTVPSSSSGASTVPPANTSDGTVSSTSPRAHAVPSTSFNTLTAPSSSTSAHTVPSPNPNTTTVPQSSTSTSTSPQPQTSTTTVPTAKTVRPKKTVTIMNNRIVKIQPVGQRSPTEQAKAFFNAYNGPTVPMATDEPIEDDDNVSIASNIKRSMDVFDMIANDPAFYLPGSPSGASYCSEDLLNGASDGYYSIEEENELLK</sequence>
<gene>
    <name evidence="2" type="ORF">BOKJ2_LOCUS2576</name>
</gene>
<evidence type="ECO:0000313" key="3">
    <source>
        <dbReference type="Proteomes" id="UP000614601"/>
    </source>
</evidence>
<feature type="compositionally biased region" description="Polar residues" evidence="1">
    <location>
        <begin position="671"/>
        <end position="682"/>
    </location>
</feature>
<accession>A0A811K0R0</accession>
<feature type="compositionally biased region" description="Polar residues" evidence="1">
    <location>
        <begin position="513"/>
        <end position="525"/>
    </location>
</feature>
<feature type="compositionally biased region" description="Low complexity" evidence="1">
    <location>
        <begin position="1121"/>
        <end position="1154"/>
    </location>
</feature>
<dbReference type="OrthoDB" id="10652675at2759"/>
<name>A0A811K0R0_9BILA</name>
<protein>
    <recommendedName>
        <fullName evidence="4">DUF1768 domain-containing protein</fullName>
    </recommendedName>
</protein>
<feature type="region of interest" description="Disordered" evidence="1">
    <location>
        <begin position="394"/>
        <end position="415"/>
    </location>
</feature>
<evidence type="ECO:0000256" key="1">
    <source>
        <dbReference type="SAM" id="MobiDB-lite"/>
    </source>
</evidence>
<feature type="compositionally biased region" description="Low complexity" evidence="1">
    <location>
        <begin position="838"/>
        <end position="880"/>
    </location>
</feature>
<feature type="region of interest" description="Disordered" evidence="1">
    <location>
        <begin position="664"/>
        <end position="775"/>
    </location>
</feature>
<comment type="caution">
    <text evidence="2">The sequence shown here is derived from an EMBL/GenBank/DDBJ whole genome shotgun (WGS) entry which is preliminary data.</text>
</comment>
<feature type="compositionally biased region" description="Basic and acidic residues" evidence="1">
    <location>
        <begin position="683"/>
        <end position="698"/>
    </location>
</feature>
<feature type="compositionally biased region" description="Polar residues" evidence="1">
    <location>
        <begin position="1042"/>
        <end position="1120"/>
    </location>
</feature>
<dbReference type="SUPFAM" id="SSF143990">
    <property type="entry name" value="YbiA-like"/>
    <property type="match status" value="1"/>
</dbReference>
<feature type="region of interest" description="Disordered" evidence="1">
    <location>
        <begin position="513"/>
        <end position="533"/>
    </location>
</feature>
<evidence type="ECO:0000313" key="2">
    <source>
        <dbReference type="EMBL" id="CAD5209230.1"/>
    </source>
</evidence>
<dbReference type="Proteomes" id="UP000783686">
    <property type="component" value="Unassembled WGS sequence"/>
</dbReference>
<dbReference type="AlphaFoldDB" id="A0A811K0R0"/>
<proteinExistence type="predicted"/>
<dbReference type="Gene3D" id="1.10.357.40">
    <property type="entry name" value="YbiA-like"/>
    <property type="match status" value="1"/>
</dbReference>
<dbReference type="Proteomes" id="UP000614601">
    <property type="component" value="Unassembled WGS sequence"/>
</dbReference>
<dbReference type="EMBL" id="CAJFDH010000002">
    <property type="protein sequence ID" value="CAD5209230.1"/>
    <property type="molecule type" value="Genomic_DNA"/>
</dbReference>
<evidence type="ECO:0008006" key="4">
    <source>
        <dbReference type="Google" id="ProtNLM"/>
    </source>
</evidence>
<dbReference type="EMBL" id="CAJFCW020000002">
    <property type="protein sequence ID" value="CAG9088794.1"/>
    <property type="molecule type" value="Genomic_DNA"/>
</dbReference>